<reference evidence="1" key="2">
    <citation type="submission" date="2015-06" db="UniProtKB">
        <authorList>
            <consortium name="EnsemblMetazoa"/>
        </authorList>
    </citation>
    <scope>IDENTIFICATION</scope>
</reference>
<dbReference type="STRING" id="36166.T1GIJ2"/>
<dbReference type="EMBL" id="CAQQ02391050">
    <property type="status" value="NOT_ANNOTATED_CDS"/>
    <property type="molecule type" value="Genomic_DNA"/>
</dbReference>
<protein>
    <submittedName>
        <fullName evidence="1">Uncharacterized protein</fullName>
    </submittedName>
</protein>
<organism evidence="1 2">
    <name type="scientific">Megaselia scalaris</name>
    <name type="common">Humpbacked fly</name>
    <name type="synonym">Phora scalaris</name>
    <dbReference type="NCBI Taxonomy" id="36166"/>
    <lineage>
        <taxon>Eukaryota</taxon>
        <taxon>Metazoa</taxon>
        <taxon>Ecdysozoa</taxon>
        <taxon>Arthropoda</taxon>
        <taxon>Hexapoda</taxon>
        <taxon>Insecta</taxon>
        <taxon>Pterygota</taxon>
        <taxon>Neoptera</taxon>
        <taxon>Endopterygota</taxon>
        <taxon>Diptera</taxon>
        <taxon>Brachycera</taxon>
        <taxon>Muscomorpha</taxon>
        <taxon>Platypezoidea</taxon>
        <taxon>Phoridae</taxon>
        <taxon>Megaseliini</taxon>
        <taxon>Megaselia</taxon>
    </lineage>
</organism>
<reference evidence="2" key="1">
    <citation type="submission" date="2013-02" db="EMBL/GenBank/DDBJ databases">
        <authorList>
            <person name="Hughes D."/>
        </authorList>
    </citation>
    <scope>NUCLEOTIDE SEQUENCE</scope>
    <source>
        <strain>Durham</strain>
        <strain evidence="2">NC isolate 2 -- Noor lab</strain>
    </source>
</reference>
<keyword evidence="2" id="KW-1185">Reference proteome</keyword>
<sequence>MHRDKNGAESNTLLGGLLCRQQKCSGIVIPKDCSILPQWQCVQCGRCTDHSKMSKYQEFALNAINLKMANSTIPEMITFLNDVAPKLCPKSNYIIMEAKLNIIWKMQKNREEYDQEFQRQKLKYCEDIMLVLEKLKAGECTLKTLLVEEIRETEKLLK</sequence>
<dbReference type="OMA" id="INEMCPR"/>
<evidence type="ECO:0000313" key="1">
    <source>
        <dbReference type="EnsemblMetazoa" id="MESCA003271-PA"/>
    </source>
</evidence>
<proteinExistence type="predicted"/>
<dbReference type="HOGENOM" id="CLU_1671321_0_0_1"/>
<name>T1GIJ2_MEGSC</name>
<dbReference type="PANTHER" id="PTHR46455:SF3">
    <property type="entry name" value="SET AND MYND DOMAIN CONTAINING, ARTHROPOD-SPECIFIC, MEMBER 9, ISOFORM A-RELATED"/>
    <property type="match status" value="1"/>
</dbReference>
<dbReference type="AlphaFoldDB" id="T1GIJ2"/>
<evidence type="ECO:0000313" key="2">
    <source>
        <dbReference type="Proteomes" id="UP000015102"/>
    </source>
</evidence>
<accession>T1GIJ2</accession>
<dbReference type="Proteomes" id="UP000015102">
    <property type="component" value="Unassembled WGS sequence"/>
</dbReference>
<dbReference type="InterPro" id="IPR053010">
    <property type="entry name" value="SET_SmydA-8"/>
</dbReference>
<dbReference type="EnsemblMetazoa" id="MESCA003271-RA">
    <property type="protein sequence ID" value="MESCA003271-PA"/>
    <property type="gene ID" value="MESCA003271"/>
</dbReference>
<dbReference type="PANTHER" id="PTHR46455">
    <property type="entry name" value="SET AND MYND DOMAIN CONTAINING, ARTHROPOD-SPECIFIC, MEMBER 4, ISOFORM A"/>
    <property type="match status" value="1"/>
</dbReference>